<sequence>MARIALIGTGFVADYYSRTLANHANLVVAGAFDIDAARLEAFCRFHGHHSYASLEAALADDTVDIVVNLAPPQAHFEINRLALEAGRHVYCEKPLAMEPGQAAELVDLANSKGLFLSGAPANALSDAQILTARLIEEGRIGTPRLVYAEMEDGAVFRDNWQEWRSASGAPWPGMHEFEIGCTLEHAGYALSWLFALFGRAKSVQSFSALAFPDKGPGTENLAMASDFSVGCIEFASGPVARITCGLAAPRDRSLTIVGDAGTIIVRDLWDDRSPVHLSRFGEKDPFVTRLLKLYERKSGKHLPGKLFGGHVVPYPANGGRKLPRYPSRIDFAAGIADLAKAIEGGTAPLLTAERAVHLTELALALGRGGAGMEFH</sequence>
<reference evidence="4 5" key="1">
    <citation type="journal article" date="2013" name="Int. J. Syst. Evol. Microbiol.">
        <title>Hoeflea suaedae sp. nov., an endophytic bacterium isolated from the root of the halophyte Suaeda maritima.</title>
        <authorList>
            <person name="Chung E.J."/>
            <person name="Park J.A."/>
            <person name="Pramanik P."/>
            <person name="Bibi F."/>
            <person name="Jeon C.O."/>
            <person name="Chung Y.R."/>
        </authorList>
    </citation>
    <scope>NUCLEOTIDE SEQUENCE [LARGE SCALE GENOMIC DNA]</scope>
    <source>
        <strain evidence="4 5">YC6898</strain>
    </source>
</reference>
<dbReference type="GO" id="GO:0000166">
    <property type="term" value="F:nucleotide binding"/>
    <property type="evidence" value="ECO:0007669"/>
    <property type="project" value="InterPro"/>
</dbReference>
<accession>A0A4R5PIR4</accession>
<protein>
    <submittedName>
        <fullName evidence="4">Gfo/Idh/MocA family oxidoreductase</fullName>
    </submittedName>
</protein>
<dbReference type="Pfam" id="PF22725">
    <property type="entry name" value="GFO_IDH_MocA_C3"/>
    <property type="match status" value="1"/>
</dbReference>
<feature type="domain" description="GFO/IDH/MocA-like oxidoreductase" evidence="3">
    <location>
        <begin position="133"/>
        <end position="263"/>
    </location>
</feature>
<dbReference type="RefSeq" id="WP_133285778.1">
    <property type="nucleotide sequence ID" value="NZ_SMSI01000004.1"/>
</dbReference>
<gene>
    <name evidence="4" type="ORF">E2A64_17355</name>
</gene>
<dbReference type="InterPro" id="IPR050463">
    <property type="entry name" value="Gfo/Idh/MocA_oxidrdct_glycsds"/>
</dbReference>
<keyword evidence="1" id="KW-0560">Oxidoreductase</keyword>
<dbReference type="Gene3D" id="3.40.50.720">
    <property type="entry name" value="NAD(P)-binding Rossmann-like Domain"/>
    <property type="match status" value="1"/>
</dbReference>
<dbReference type="EMBL" id="SMSI01000004">
    <property type="protein sequence ID" value="TDH34431.1"/>
    <property type="molecule type" value="Genomic_DNA"/>
</dbReference>
<evidence type="ECO:0000259" key="3">
    <source>
        <dbReference type="Pfam" id="PF22725"/>
    </source>
</evidence>
<dbReference type="Proteomes" id="UP000295131">
    <property type="component" value="Unassembled WGS sequence"/>
</dbReference>
<dbReference type="InterPro" id="IPR055170">
    <property type="entry name" value="GFO_IDH_MocA-like_dom"/>
</dbReference>
<dbReference type="SUPFAM" id="SSF55347">
    <property type="entry name" value="Glyceraldehyde-3-phosphate dehydrogenase-like, C-terminal domain"/>
    <property type="match status" value="1"/>
</dbReference>
<dbReference type="SUPFAM" id="SSF51735">
    <property type="entry name" value="NAD(P)-binding Rossmann-fold domains"/>
    <property type="match status" value="1"/>
</dbReference>
<dbReference type="InterPro" id="IPR000683">
    <property type="entry name" value="Gfo/Idh/MocA-like_OxRdtase_N"/>
</dbReference>
<proteinExistence type="predicted"/>
<dbReference type="InterPro" id="IPR036291">
    <property type="entry name" value="NAD(P)-bd_dom_sf"/>
</dbReference>
<organism evidence="4 5">
    <name type="scientific">Pseudohoeflea suaedae</name>
    <dbReference type="NCBI Taxonomy" id="877384"/>
    <lineage>
        <taxon>Bacteria</taxon>
        <taxon>Pseudomonadati</taxon>
        <taxon>Pseudomonadota</taxon>
        <taxon>Alphaproteobacteria</taxon>
        <taxon>Hyphomicrobiales</taxon>
        <taxon>Rhizobiaceae</taxon>
        <taxon>Pseudohoeflea</taxon>
    </lineage>
</organism>
<comment type="caution">
    <text evidence="4">The sequence shown here is derived from an EMBL/GenBank/DDBJ whole genome shotgun (WGS) entry which is preliminary data.</text>
</comment>
<dbReference type="GO" id="GO:0016491">
    <property type="term" value="F:oxidoreductase activity"/>
    <property type="evidence" value="ECO:0007669"/>
    <property type="project" value="UniProtKB-KW"/>
</dbReference>
<evidence type="ECO:0000313" key="4">
    <source>
        <dbReference type="EMBL" id="TDH34431.1"/>
    </source>
</evidence>
<dbReference type="Gene3D" id="3.30.360.10">
    <property type="entry name" value="Dihydrodipicolinate Reductase, domain 2"/>
    <property type="match status" value="1"/>
</dbReference>
<keyword evidence="5" id="KW-1185">Reference proteome</keyword>
<feature type="domain" description="Gfo/Idh/MocA-like oxidoreductase N-terminal" evidence="2">
    <location>
        <begin position="3"/>
        <end position="116"/>
    </location>
</feature>
<name>A0A4R5PIR4_9HYPH</name>
<dbReference type="OrthoDB" id="9776544at2"/>
<evidence type="ECO:0000256" key="1">
    <source>
        <dbReference type="ARBA" id="ARBA00023002"/>
    </source>
</evidence>
<dbReference type="PANTHER" id="PTHR43818:SF11">
    <property type="entry name" value="BCDNA.GH03377"/>
    <property type="match status" value="1"/>
</dbReference>
<evidence type="ECO:0000259" key="2">
    <source>
        <dbReference type="Pfam" id="PF01408"/>
    </source>
</evidence>
<dbReference type="AlphaFoldDB" id="A0A4R5PIR4"/>
<dbReference type="Pfam" id="PF01408">
    <property type="entry name" value="GFO_IDH_MocA"/>
    <property type="match status" value="1"/>
</dbReference>
<evidence type="ECO:0000313" key="5">
    <source>
        <dbReference type="Proteomes" id="UP000295131"/>
    </source>
</evidence>
<dbReference type="PANTHER" id="PTHR43818">
    <property type="entry name" value="BCDNA.GH03377"/>
    <property type="match status" value="1"/>
</dbReference>